<reference evidence="1" key="1">
    <citation type="journal article" date="2014" name="Front. Microbiol.">
        <title>High frequency of phylogenetically diverse reductive dehalogenase-homologous genes in deep subseafloor sedimentary metagenomes.</title>
        <authorList>
            <person name="Kawai M."/>
            <person name="Futagami T."/>
            <person name="Toyoda A."/>
            <person name="Takaki Y."/>
            <person name="Nishi S."/>
            <person name="Hori S."/>
            <person name="Arai W."/>
            <person name="Tsubouchi T."/>
            <person name="Morono Y."/>
            <person name="Uchiyama I."/>
            <person name="Ito T."/>
            <person name="Fujiyama A."/>
            <person name="Inagaki F."/>
            <person name="Takami H."/>
        </authorList>
    </citation>
    <scope>NUCLEOTIDE SEQUENCE</scope>
    <source>
        <strain evidence="1">Expedition CK06-06</strain>
    </source>
</reference>
<dbReference type="EMBL" id="BARS01052834">
    <property type="protein sequence ID" value="GAG46157.1"/>
    <property type="molecule type" value="Genomic_DNA"/>
</dbReference>
<protein>
    <submittedName>
        <fullName evidence="1">Uncharacterized protein</fullName>
    </submittedName>
</protein>
<comment type="caution">
    <text evidence="1">The sequence shown here is derived from an EMBL/GenBank/DDBJ whole genome shotgun (WGS) entry which is preliminary data.</text>
</comment>
<sequence length="41" mass="4965">MPRIQEILQRYSDAKGIRSKSDDLRMEAGRYVWPTFQDMFQ</sequence>
<organism evidence="1">
    <name type="scientific">marine sediment metagenome</name>
    <dbReference type="NCBI Taxonomy" id="412755"/>
    <lineage>
        <taxon>unclassified sequences</taxon>
        <taxon>metagenomes</taxon>
        <taxon>ecological metagenomes</taxon>
    </lineage>
</organism>
<feature type="non-terminal residue" evidence="1">
    <location>
        <position position="41"/>
    </location>
</feature>
<gene>
    <name evidence="1" type="ORF">S01H1_78495</name>
</gene>
<accession>X0YG15</accession>
<dbReference type="AlphaFoldDB" id="X0YG15"/>
<proteinExistence type="predicted"/>
<evidence type="ECO:0000313" key="1">
    <source>
        <dbReference type="EMBL" id="GAG46157.1"/>
    </source>
</evidence>
<name>X0YG15_9ZZZZ</name>